<dbReference type="HAMAP" id="MF_01008">
    <property type="entry name" value="MraZ"/>
    <property type="match status" value="1"/>
</dbReference>
<name>A0ABS6DSH6_9MOLU</name>
<dbReference type="InterPro" id="IPR007159">
    <property type="entry name" value="SpoVT-AbrB_dom"/>
</dbReference>
<dbReference type="InterPro" id="IPR020603">
    <property type="entry name" value="MraZ_dom"/>
</dbReference>
<evidence type="ECO:0000313" key="10">
    <source>
        <dbReference type="Proteomes" id="UP000812267"/>
    </source>
</evidence>
<dbReference type="EMBL" id="JAHMHK010000006">
    <property type="protein sequence ID" value="MBU4693891.1"/>
    <property type="molecule type" value="Genomic_DNA"/>
</dbReference>
<comment type="subcellular location">
    <subcellularLocation>
        <location evidence="7">Cytoplasm</location>
        <location evidence="7">Nucleoid</location>
    </subcellularLocation>
</comment>
<dbReference type="CDD" id="cd16320">
    <property type="entry name" value="MraZ_N"/>
    <property type="match status" value="1"/>
</dbReference>
<dbReference type="InterPro" id="IPR003444">
    <property type="entry name" value="MraZ"/>
</dbReference>
<comment type="caution">
    <text evidence="9">The sequence shown here is derived from an EMBL/GenBank/DDBJ whole genome shotgun (WGS) entry which is preliminary data.</text>
</comment>
<dbReference type="RefSeq" id="WP_216567928.1">
    <property type="nucleotide sequence ID" value="NZ_JAHMHK010000006.1"/>
</dbReference>
<dbReference type="PROSITE" id="PS51740">
    <property type="entry name" value="SPOVT_ABRB"/>
    <property type="match status" value="2"/>
</dbReference>
<protein>
    <recommendedName>
        <fullName evidence="1 7">Transcriptional regulator MraZ</fullName>
    </recommendedName>
</protein>
<dbReference type="Proteomes" id="UP000812267">
    <property type="component" value="Unassembled WGS sequence"/>
</dbReference>
<keyword evidence="2 7" id="KW-0963">Cytoplasm</keyword>
<reference evidence="9" key="1">
    <citation type="submission" date="2021-06" db="EMBL/GenBank/DDBJ databases">
        <title>Novel Mycoplasma species detected in California sea lions (Zalophus californianus) from the USA.</title>
        <authorList>
            <person name="Volokhov D.V."/>
            <person name="Furtak V.A."/>
            <person name="Zagorodnyaya T.A."/>
        </authorList>
    </citation>
    <scope>NUCLEOTIDE SEQUENCE [LARGE SCALE GENOMIC DNA]</scope>
    <source>
        <strain evidence="9">CSL 4779</strain>
    </source>
</reference>
<keyword evidence="4 7" id="KW-0805">Transcription regulation</keyword>
<dbReference type="InterPro" id="IPR035644">
    <property type="entry name" value="MraZ_C"/>
</dbReference>
<dbReference type="CDD" id="cd16321">
    <property type="entry name" value="MraZ_C"/>
    <property type="match status" value="1"/>
</dbReference>
<evidence type="ECO:0000256" key="3">
    <source>
        <dbReference type="ARBA" id="ARBA00022737"/>
    </source>
</evidence>
<feature type="domain" description="SpoVT-AbrB" evidence="8">
    <location>
        <begin position="4"/>
        <end position="46"/>
    </location>
</feature>
<keyword evidence="3" id="KW-0677">Repeat</keyword>
<dbReference type="NCBIfam" id="TIGR00242">
    <property type="entry name" value="division/cell wall cluster transcriptional repressor MraZ"/>
    <property type="match status" value="1"/>
</dbReference>
<dbReference type="PANTHER" id="PTHR34701:SF1">
    <property type="entry name" value="TRANSCRIPTIONAL REGULATOR MRAZ"/>
    <property type="match status" value="1"/>
</dbReference>
<comment type="subunit">
    <text evidence="7">Forms oligomers.</text>
</comment>
<keyword evidence="6 7" id="KW-0804">Transcription</keyword>
<evidence type="ECO:0000256" key="5">
    <source>
        <dbReference type="ARBA" id="ARBA00023125"/>
    </source>
</evidence>
<comment type="similarity">
    <text evidence="7">Belongs to the MraZ family.</text>
</comment>
<sequence length="143" mass="16453">MYGQYQRNVDSKNRIALPSKLRDALGSKFYLTVGMENVIELRSVEEFEKLTADLTSQSLYDKNARLLKRWWLGNTHEIELDSQSRFVIPKSILTKGAIQKDVVFIGVGDSVELWATEIYEEYESKMSVKDLEMAAQALTQRVK</sequence>
<evidence type="ECO:0000256" key="7">
    <source>
        <dbReference type="HAMAP-Rule" id="MF_01008"/>
    </source>
</evidence>
<evidence type="ECO:0000256" key="2">
    <source>
        <dbReference type="ARBA" id="ARBA00022490"/>
    </source>
</evidence>
<feature type="domain" description="SpoVT-AbrB" evidence="8">
    <location>
        <begin position="75"/>
        <end position="118"/>
    </location>
</feature>
<dbReference type="InterPro" id="IPR035642">
    <property type="entry name" value="MraZ_N"/>
</dbReference>
<keyword evidence="5 7" id="KW-0238">DNA-binding</keyword>
<keyword evidence="10" id="KW-1185">Reference proteome</keyword>
<accession>A0ABS6DSH6</accession>
<evidence type="ECO:0000256" key="4">
    <source>
        <dbReference type="ARBA" id="ARBA00023015"/>
    </source>
</evidence>
<evidence type="ECO:0000313" key="9">
    <source>
        <dbReference type="EMBL" id="MBU4693891.1"/>
    </source>
</evidence>
<evidence type="ECO:0000256" key="1">
    <source>
        <dbReference type="ARBA" id="ARBA00013860"/>
    </source>
</evidence>
<gene>
    <name evidence="7 9" type="primary">mraZ</name>
    <name evidence="9" type="ORF">KQ878_03290</name>
</gene>
<dbReference type="PANTHER" id="PTHR34701">
    <property type="entry name" value="TRANSCRIPTIONAL REGULATOR MRAZ"/>
    <property type="match status" value="1"/>
</dbReference>
<proteinExistence type="inferred from homology"/>
<organism evidence="9 10">
    <name type="scientific">Mycoplasma zalophidermidis</name>
    <dbReference type="NCBI Taxonomy" id="398174"/>
    <lineage>
        <taxon>Bacteria</taxon>
        <taxon>Bacillati</taxon>
        <taxon>Mycoplasmatota</taxon>
        <taxon>Mollicutes</taxon>
        <taxon>Mycoplasmataceae</taxon>
        <taxon>Mycoplasma</taxon>
    </lineage>
</organism>
<dbReference type="Pfam" id="PF02381">
    <property type="entry name" value="MraZ"/>
    <property type="match status" value="2"/>
</dbReference>
<evidence type="ECO:0000259" key="8">
    <source>
        <dbReference type="PROSITE" id="PS51740"/>
    </source>
</evidence>
<evidence type="ECO:0000256" key="6">
    <source>
        <dbReference type="ARBA" id="ARBA00023163"/>
    </source>
</evidence>